<dbReference type="GO" id="GO:0004792">
    <property type="term" value="F:thiosulfate-cyanide sulfurtransferase activity"/>
    <property type="evidence" value="ECO:0007669"/>
    <property type="project" value="InterPro"/>
</dbReference>
<dbReference type="AlphaFoldDB" id="A0A7W9SPU0"/>
<sequence>MSTATLAPSTNPTAPTVTARELSARLSQGERFQLIDVRSPQEYAEGHVPGAMNLPMDQAEARLSDLQHRDPVVLICQSGTRATVTCSILRSHHDSLIVLEGGTKAWREAALPVVTTSTTRLSLMRQVQMIAGTALMISTALAFFVHTGWLIVSALVGVGIFGAGATGTCAMATLLAKMPWNR</sequence>
<dbReference type="EMBL" id="JACHGW010000002">
    <property type="protein sequence ID" value="MBB6049813.1"/>
    <property type="molecule type" value="Genomic_DNA"/>
</dbReference>
<feature type="transmembrane region" description="Helical" evidence="1">
    <location>
        <begin position="151"/>
        <end position="176"/>
    </location>
</feature>
<dbReference type="PANTHER" id="PTHR43031">
    <property type="entry name" value="FAD-DEPENDENT OXIDOREDUCTASE"/>
    <property type="match status" value="1"/>
</dbReference>
<evidence type="ECO:0000256" key="1">
    <source>
        <dbReference type="SAM" id="Phobius"/>
    </source>
</evidence>
<dbReference type="Gene3D" id="3.40.250.10">
    <property type="entry name" value="Rhodanese-like domain"/>
    <property type="match status" value="1"/>
</dbReference>
<dbReference type="RefSeq" id="WP_184193595.1">
    <property type="nucleotide sequence ID" value="NZ_JACHGW010000002.1"/>
</dbReference>
<dbReference type="PANTHER" id="PTHR43031:SF1">
    <property type="entry name" value="PYRIDINE NUCLEOTIDE-DISULPHIDE OXIDOREDUCTASE"/>
    <property type="match status" value="1"/>
</dbReference>
<feature type="transmembrane region" description="Helical" evidence="1">
    <location>
        <begin position="127"/>
        <end position="145"/>
    </location>
</feature>
<accession>A0A7W9SPU0</accession>
<dbReference type="CDD" id="cd00158">
    <property type="entry name" value="RHOD"/>
    <property type="match status" value="1"/>
</dbReference>
<proteinExistence type="predicted"/>
<reference evidence="3 4" key="1">
    <citation type="submission" date="2020-08" db="EMBL/GenBank/DDBJ databases">
        <title>Genomic Encyclopedia of Type Strains, Phase IV (KMG-IV): sequencing the most valuable type-strain genomes for metagenomic binning, comparative biology and taxonomic classification.</title>
        <authorList>
            <person name="Goeker M."/>
        </authorList>
    </citation>
    <scope>NUCLEOTIDE SEQUENCE [LARGE SCALE GENOMIC DNA]</scope>
    <source>
        <strain evidence="3 4">DSM 23562</strain>
    </source>
</reference>
<organism evidence="3 4">
    <name type="scientific">Armatimonas rosea</name>
    <dbReference type="NCBI Taxonomy" id="685828"/>
    <lineage>
        <taxon>Bacteria</taxon>
        <taxon>Bacillati</taxon>
        <taxon>Armatimonadota</taxon>
        <taxon>Armatimonadia</taxon>
        <taxon>Armatimonadales</taxon>
        <taxon>Armatimonadaceae</taxon>
        <taxon>Armatimonas</taxon>
    </lineage>
</organism>
<dbReference type="InterPro" id="IPR050229">
    <property type="entry name" value="GlpE_sulfurtransferase"/>
</dbReference>
<dbReference type="Proteomes" id="UP000520814">
    <property type="component" value="Unassembled WGS sequence"/>
</dbReference>
<dbReference type="SMART" id="SM00450">
    <property type="entry name" value="RHOD"/>
    <property type="match status" value="1"/>
</dbReference>
<dbReference type="PROSITE" id="PS00380">
    <property type="entry name" value="RHODANESE_1"/>
    <property type="match status" value="1"/>
</dbReference>
<keyword evidence="1" id="KW-0472">Membrane</keyword>
<dbReference type="PROSITE" id="PS50206">
    <property type="entry name" value="RHODANESE_3"/>
    <property type="match status" value="1"/>
</dbReference>
<keyword evidence="1" id="KW-0812">Transmembrane</keyword>
<dbReference type="InterPro" id="IPR036873">
    <property type="entry name" value="Rhodanese-like_dom_sf"/>
</dbReference>
<evidence type="ECO:0000313" key="4">
    <source>
        <dbReference type="Proteomes" id="UP000520814"/>
    </source>
</evidence>
<keyword evidence="4" id="KW-1185">Reference proteome</keyword>
<comment type="caution">
    <text evidence="3">The sequence shown here is derived from an EMBL/GenBank/DDBJ whole genome shotgun (WGS) entry which is preliminary data.</text>
</comment>
<evidence type="ECO:0000313" key="3">
    <source>
        <dbReference type="EMBL" id="MBB6049813.1"/>
    </source>
</evidence>
<protein>
    <submittedName>
        <fullName evidence="3">Rhodanese-related sulfurtransferase</fullName>
    </submittedName>
</protein>
<keyword evidence="1" id="KW-1133">Transmembrane helix</keyword>
<dbReference type="Pfam" id="PF00581">
    <property type="entry name" value="Rhodanese"/>
    <property type="match status" value="1"/>
</dbReference>
<dbReference type="InterPro" id="IPR001763">
    <property type="entry name" value="Rhodanese-like_dom"/>
</dbReference>
<gene>
    <name evidence="3" type="ORF">HNQ39_001604</name>
</gene>
<feature type="domain" description="Rhodanese" evidence="2">
    <location>
        <begin position="28"/>
        <end position="115"/>
    </location>
</feature>
<name>A0A7W9SPU0_ARMRO</name>
<evidence type="ECO:0000259" key="2">
    <source>
        <dbReference type="PROSITE" id="PS50206"/>
    </source>
</evidence>
<dbReference type="InterPro" id="IPR001307">
    <property type="entry name" value="Thiosulphate_STrfase_CS"/>
</dbReference>
<keyword evidence="3" id="KW-0808">Transferase</keyword>
<dbReference type="Gene3D" id="6.10.140.1340">
    <property type="match status" value="1"/>
</dbReference>
<dbReference type="SUPFAM" id="SSF52821">
    <property type="entry name" value="Rhodanese/Cell cycle control phosphatase"/>
    <property type="match status" value="1"/>
</dbReference>